<keyword evidence="1" id="KW-0863">Zinc-finger</keyword>
<dbReference type="Proteomes" id="UP001476247">
    <property type="component" value="Unassembled WGS sequence"/>
</dbReference>
<evidence type="ECO:0000313" key="6">
    <source>
        <dbReference type="EMBL" id="GAA5802966.1"/>
    </source>
</evidence>
<dbReference type="SUPFAM" id="SSF54928">
    <property type="entry name" value="RNA-binding domain, RBD"/>
    <property type="match status" value="1"/>
</dbReference>
<dbReference type="InterPro" id="IPR036875">
    <property type="entry name" value="Znf_CCHC_sf"/>
</dbReference>
<dbReference type="InterPro" id="IPR035979">
    <property type="entry name" value="RBD_domain_sf"/>
</dbReference>
<proteinExistence type="predicted"/>
<evidence type="ECO:0000256" key="3">
    <source>
        <dbReference type="SAM" id="MobiDB-lite"/>
    </source>
</evidence>
<feature type="domain" description="CCHC-type" evidence="5">
    <location>
        <begin position="83"/>
        <end position="98"/>
    </location>
</feature>
<evidence type="ECO:0000259" key="5">
    <source>
        <dbReference type="PROSITE" id="PS50158"/>
    </source>
</evidence>
<reference evidence="6 7" key="1">
    <citation type="submission" date="2024-04" db="EMBL/GenBank/DDBJ databases">
        <title>genome sequences of Mucor flavus KT1a and Helicostylum pulchrum KT1b strains isolation_sourced from the surface of a dry-aged beef.</title>
        <authorList>
            <person name="Toyotome T."/>
            <person name="Hosono M."/>
            <person name="Torimaru M."/>
            <person name="Fukuda K."/>
            <person name="Mikami N."/>
        </authorList>
    </citation>
    <scope>NUCLEOTIDE SEQUENCE [LARGE SCALE GENOMIC DNA]</scope>
    <source>
        <strain evidence="6 7">KT1b</strain>
    </source>
</reference>
<dbReference type="InterPro" id="IPR000504">
    <property type="entry name" value="RRM_dom"/>
</dbReference>
<dbReference type="Gene3D" id="3.30.70.330">
    <property type="match status" value="1"/>
</dbReference>
<dbReference type="PANTHER" id="PTHR48034">
    <property type="entry name" value="TRANSFORMER-2 SEX-DETERMINING PROTEIN-RELATED"/>
    <property type="match status" value="1"/>
</dbReference>
<accession>A0ABP9Y7K5</accession>
<dbReference type="Pfam" id="PF00098">
    <property type="entry name" value="zf-CCHC"/>
    <property type="match status" value="1"/>
</dbReference>
<keyword evidence="1" id="KW-0479">Metal-binding</keyword>
<dbReference type="SUPFAM" id="SSF57756">
    <property type="entry name" value="Retrovirus zinc finger-like domains"/>
    <property type="match status" value="1"/>
</dbReference>
<keyword evidence="1" id="KW-0862">Zinc</keyword>
<keyword evidence="2" id="KW-0694">RNA-binding</keyword>
<protein>
    <submittedName>
        <fullName evidence="6">Uncharacterized protein</fullName>
    </submittedName>
</protein>
<name>A0ABP9Y7K5_9FUNG</name>
<dbReference type="CDD" id="cd00590">
    <property type="entry name" value="RRM_SF"/>
    <property type="match status" value="1"/>
</dbReference>
<dbReference type="Gene3D" id="4.10.60.10">
    <property type="entry name" value="Zinc finger, CCHC-type"/>
    <property type="match status" value="1"/>
</dbReference>
<organism evidence="6 7">
    <name type="scientific">Helicostylum pulchrum</name>
    <dbReference type="NCBI Taxonomy" id="562976"/>
    <lineage>
        <taxon>Eukaryota</taxon>
        <taxon>Fungi</taxon>
        <taxon>Fungi incertae sedis</taxon>
        <taxon>Mucoromycota</taxon>
        <taxon>Mucoromycotina</taxon>
        <taxon>Mucoromycetes</taxon>
        <taxon>Mucorales</taxon>
        <taxon>Mucorineae</taxon>
        <taxon>Mucoraceae</taxon>
        <taxon>Helicostylum</taxon>
    </lineage>
</organism>
<comment type="caution">
    <text evidence="6">The sequence shown here is derived from an EMBL/GenBank/DDBJ whole genome shotgun (WGS) entry which is preliminary data.</text>
</comment>
<dbReference type="PROSITE" id="PS50158">
    <property type="entry name" value="ZF_CCHC"/>
    <property type="match status" value="1"/>
</dbReference>
<keyword evidence="7" id="KW-1185">Reference proteome</keyword>
<dbReference type="SMART" id="SM00343">
    <property type="entry name" value="ZnF_C2HC"/>
    <property type="match status" value="1"/>
</dbReference>
<feature type="compositionally biased region" description="Basic and acidic residues" evidence="3">
    <location>
        <begin position="150"/>
        <end position="181"/>
    </location>
</feature>
<feature type="region of interest" description="Disordered" evidence="3">
    <location>
        <begin position="110"/>
        <end position="181"/>
    </location>
</feature>
<dbReference type="InterPro" id="IPR050441">
    <property type="entry name" value="RBM"/>
</dbReference>
<evidence type="ECO:0000256" key="1">
    <source>
        <dbReference type="PROSITE-ProRule" id="PRU00047"/>
    </source>
</evidence>
<dbReference type="EMBL" id="BAABUJ010000025">
    <property type="protein sequence ID" value="GAA5802966.1"/>
    <property type="molecule type" value="Genomic_DNA"/>
</dbReference>
<dbReference type="InterPro" id="IPR001878">
    <property type="entry name" value="Znf_CCHC"/>
</dbReference>
<dbReference type="PROSITE" id="PS50102">
    <property type="entry name" value="RRM"/>
    <property type="match status" value="1"/>
</dbReference>
<dbReference type="Pfam" id="PF00076">
    <property type="entry name" value="RRM_1"/>
    <property type="match status" value="1"/>
</dbReference>
<evidence type="ECO:0000259" key="4">
    <source>
        <dbReference type="PROSITE" id="PS50102"/>
    </source>
</evidence>
<dbReference type="InterPro" id="IPR012677">
    <property type="entry name" value="Nucleotide-bd_a/b_plait_sf"/>
</dbReference>
<sequence>MASLFIGRLPRDDFDDRDLEELFYGFGKITNCKVKQGTRFGFGFVQFDNIDDAHYAIRRTDGLSIDGTRIVVERARNRLSNECYSCGEFGHRADDCRSRRYRDYSRSSRDYHRSSRYSRSPSYDRYSRRSRSLSNSPKRRYDSRSPSPYSRRESSRNVKRESRMDIDQSSDIKREDGYADW</sequence>
<feature type="domain" description="RRM" evidence="4">
    <location>
        <begin position="2"/>
        <end position="77"/>
    </location>
</feature>
<evidence type="ECO:0000313" key="7">
    <source>
        <dbReference type="Proteomes" id="UP001476247"/>
    </source>
</evidence>
<dbReference type="SMART" id="SM00360">
    <property type="entry name" value="RRM"/>
    <property type="match status" value="1"/>
</dbReference>
<gene>
    <name evidence="6" type="ORF">HPULCUR_008441</name>
</gene>
<evidence type="ECO:0000256" key="2">
    <source>
        <dbReference type="PROSITE-ProRule" id="PRU00176"/>
    </source>
</evidence>